<dbReference type="Proteomes" id="UP000289323">
    <property type="component" value="Unassembled WGS sequence"/>
</dbReference>
<proteinExistence type="predicted"/>
<name>A0A446BEL1_9PEZI</name>
<dbReference type="EMBL" id="OUUZ01000008">
    <property type="protein sequence ID" value="SPQ20878.1"/>
    <property type="molecule type" value="Genomic_DNA"/>
</dbReference>
<evidence type="ECO:0000313" key="3">
    <source>
        <dbReference type="Proteomes" id="UP000289323"/>
    </source>
</evidence>
<reference evidence="2 3" key="1">
    <citation type="submission" date="2018-04" db="EMBL/GenBank/DDBJ databases">
        <authorList>
            <person name="Huttner S."/>
            <person name="Dainat J."/>
        </authorList>
    </citation>
    <scope>NUCLEOTIDE SEQUENCE [LARGE SCALE GENOMIC DNA]</scope>
</reference>
<sequence>MQVALIPLTKTSYFPFLPAPKPSIASGRLLHPPKHQALHHGVRLNGHLRLLDLLGHLAQQGLEAGAQLGAAADVLAVEVEQVEGDVDADAEVARVGDVLAHPLKERQHGQLVAALERLAQRRAVAQRHEHRQRRHRLVLGPGHVDDLVERGRVPPLAEVALPGLEMGPPHAPAVRVGRVGGDDHVDGLAEEVHGLVGHGRALPLGLSGVEFLQGGGAHVAGCLDRGALPGLLGGCAGEPGPERHDAGLHADGEMAVFLGGAGGDDRERQNRTRILGAGHDVPVARLEDLDMAVQTAADHAPPVRGEAEGRDGLLVVCDETEWLRCDKVENGDGAAGGSQEGRARWKREDIFDGIGVLEGHDGTAGRSRVPDADRLIVGARDEHVAVSAGHEGAATHVIRVPGKHAARLVRGQVPQTDRLVVTGAHQGGKLGRRPLRHPHGLLVDMPRLEYNGARATAHVKHLHPARVLAGDEHPAIGSDLAAVGLAVEAADGFEQLTLADGENVDTGARGHGEQVVELGGSDERVGERRAGGGGGEADVRDGPRGRRRVRFLVLERPPVPLLGRDGAGPRGQLHLRQREHFCRHFGLS</sequence>
<evidence type="ECO:0000313" key="2">
    <source>
        <dbReference type="EMBL" id="SPQ20878.1"/>
    </source>
</evidence>
<gene>
    <name evidence="2" type="ORF">TT172_LOCUS3297</name>
</gene>
<evidence type="ECO:0000256" key="1">
    <source>
        <dbReference type="SAM" id="MobiDB-lite"/>
    </source>
</evidence>
<dbReference type="AlphaFoldDB" id="A0A446BEL1"/>
<accession>A0A446BEL1</accession>
<feature type="compositionally biased region" description="Basic and acidic residues" evidence="1">
    <location>
        <begin position="521"/>
        <end position="530"/>
    </location>
</feature>
<feature type="region of interest" description="Disordered" evidence="1">
    <location>
        <begin position="514"/>
        <end position="542"/>
    </location>
</feature>
<protein>
    <submittedName>
        <fullName evidence="2">49f6af0f-ab0b-4234-add8-fd24d8cd84cd</fullName>
    </submittedName>
</protein>
<organism evidence="2 3">
    <name type="scientific">Thermothielavioides terrestris</name>
    <dbReference type="NCBI Taxonomy" id="2587410"/>
    <lineage>
        <taxon>Eukaryota</taxon>
        <taxon>Fungi</taxon>
        <taxon>Dikarya</taxon>
        <taxon>Ascomycota</taxon>
        <taxon>Pezizomycotina</taxon>
        <taxon>Sordariomycetes</taxon>
        <taxon>Sordariomycetidae</taxon>
        <taxon>Sordariales</taxon>
        <taxon>Chaetomiaceae</taxon>
        <taxon>Thermothielavioides</taxon>
    </lineage>
</organism>